<proteinExistence type="predicted"/>
<dbReference type="AlphaFoldDB" id="A0AA88YDZ9"/>
<dbReference type="GO" id="GO:0003676">
    <property type="term" value="F:nucleic acid binding"/>
    <property type="evidence" value="ECO:0007669"/>
    <property type="project" value="InterPro"/>
</dbReference>
<dbReference type="InterPro" id="IPR012337">
    <property type="entry name" value="RNaseH-like_sf"/>
</dbReference>
<name>A0AA88YDZ9_PINIB</name>
<protein>
    <recommendedName>
        <fullName evidence="1">Integrase catalytic domain-containing protein</fullName>
    </recommendedName>
</protein>
<dbReference type="Pfam" id="PF18701">
    <property type="entry name" value="DUF5641"/>
    <property type="match status" value="1"/>
</dbReference>
<dbReference type="PROSITE" id="PS50994">
    <property type="entry name" value="INTEGRASE"/>
    <property type="match status" value="1"/>
</dbReference>
<comment type="caution">
    <text evidence="2">The sequence shown here is derived from an EMBL/GenBank/DDBJ whole genome shotgun (WGS) entry which is preliminary data.</text>
</comment>
<evidence type="ECO:0000259" key="1">
    <source>
        <dbReference type="PROSITE" id="PS50994"/>
    </source>
</evidence>
<evidence type="ECO:0000313" key="3">
    <source>
        <dbReference type="Proteomes" id="UP001186944"/>
    </source>
</evidence>
<evidence type="ECO:0000313" key="2">
    <source>
        <dbReference type="EMBL" id="KAK3103582.1"/>
    </source>
</evidence>
<dbReference type="InterPro" id="IPR001584">
    <property type="entry name" value="Integrase_cat-core"/>
</dbReference>
<feature type="domain" description="Integrase catalytic" evidence="1">
    <location>
        <begin position="214"/>
        <end position="400"/>
    </location>
</feature>
<dbReference type="Proteomes" id="UP001186944">
    <property type="component" value="Unassembled WGS sequence"/>
</dbReference>
<dbReference type="InterPro" id="IPR036397">
    <property type="entry name" value="RNaseH_sf"/>
</dbReference>
<reference evidence="2" key="1">
    <citation type="submission" date="2019-08" db="EMBL/GenBank/DDBJ databases">
        <title>The improved chromosome-level genome for the pearl oyster Pinctada fucata martensii using PacBio sequencing and Hi-C.</title>
        <authorList>
            <person name="Zheng Z."/>
        </authorList>
    </citation>
    <scope>NUCLEOTIDE SEQUENCE</scope>
    <source>
        <strain evidence="2">ZZ-2019</strain>
        <tissue evidence="2">Adductor muscle</tissue>
    </source>
</reference>
<dbReference type="InterPro" id="IPR040676">
    <property type="entry name" value="DUF5641"/>
</dbReference>
<dbReference type="PANTHER" id="PTHR47331">
    <property type="entry name" value="PHD-TYPE DOMAIN-CONTAINING PROTEIN"/>
    <property type="match status" value="1"/>
</dbReference>
<dbReference type="EMBL" id="VSWD01000005">
    <property type="protein sequence ID" value="KAK3103582.1"/>
    <property type="molecule type" value="Genomic_DNA"/>
</dbReference>
<organism evidence="2 3">
    <name type="scientific">Pinctada imbricata</name>
    <name type="common">Atlantic pearl-oyster</name>
    <name type="synonym">Pinctada martensii</name>
    <dbReference type="NCBI Taxonomy" id="66713"/>
    <lineage>
        <taxon>Eukaryota</taxon>
        <taxon>Metazoa</taxon>
        <taxon>Spiralia</taxon>
        <taxon>Lophotrochozoa</taxon>
        <taxon>Mollusca</taxon>
        <taxon>Bivalvia</taxon>
        <taxon>Autobranchia</taxon>
        <taxon>Pteriomorphia</taxon>
        <taxon>Pterioida</taxon>
        <taxon>Pterioidea</taxon>
        <taxon>Pteriidae</taxon>
        <taxon>Pinctada</taxon>
    </lineage>
</organism>
<dbReference type="SUPFAM" id="SSF53098">
    <property type="entry name" value="Ribonuclease H-like"/>
    <property type="match status" value="1"/>
</dbReference>
<keyword evidence="3" id="KW-1185">Reference proteome</keyword>
<sequence length="522" mass="59564">MNPADSGTRRSTSVIDLSQSSWINGPKWLQEQPTHQEHEKAPFPLIDPETDKELRPEIVAHKTSIEIPAKLGTHRYERFSAWHSAVTATSFLRHVIHSFKAGSDKCRGWHTFVIRTLQEYQDAETFLLKEVQRESFAEEIYCLSNGKHLPKNSPILSLCPILDNEGLLRVGGRISHLKEYLPTSEINPVILPKGHHISELLIRHHHEAVRHQGRHLTEGAIRSAGLWIVGVKRMVASLIHNCVVCRKLSCLTTRAVHLEVVEEMSSSSFINALRRFTSLRGPVKLFRSDRGTNFVGATDDLKIDAVNVEDGSVRKFLHHSGISWIFNAPHASHMGGVWERMIGLTRRILDSLLLDQKSKPLTHEMLVTLMTEVSAIINSRPIAQISTDPDSPMILRPSMLLTGKMDLAPAEAESLHLRDIYRADWKRVRYLADTFWQLWRKSNLQELQTRRKWQVDRSNLKVGDVVLMKDQSVHRNEWPMGIIRETFPSEDGKVLKIAVGIYKDRKSTTYVRPINEVVVLLE</sequence>
<gene>
    <name evidence="2" type="ORF">FSP39_020334</name>
</gene>
<dbReference type="PANTHER" id="PTHR47331:SF6">
    <property type="entry name" value="DOUBLECORTIN DOMAIN-CONTAINING PROTEIN"/>
    <property type="match status" value="1"/>
</dbReference>
<dbReference type="GO" id="GO:0015074">
    <property type="term" value="P:DNA integration"/>
    <property type="evidence" value="ECO:0007669"/>
    <property type="project" value="InterPro"/>
</dbReference>
<accession>A0AA88YDZ9</accession>
<dbReference type="Gene3D" id="3.30.420.10">
    <property type="entry name" value="Ribonuclease H-like superfamily/Ribonuclease H"/>
    <property type="match status" value="1"/>
</dbReference>